<dbReference type="Pfam" id="PF00593">
    <property type="entry name" value="TonB_dep_Rec_b-barrel"/>
    <property type="match status" value="1"/>
</dbReference>
<keyword evidence="3 8" id="KW-1134">Transmembrane beta strand</keyword>
<organism evidence="12 13">
    <name type="scientific">Prevotella bivia DNF00320</name>
    <dbReference type="NCBI Taxonomy" id="1401068"/>
    <lineage>
        <taxon>Bacteria</taxon>
        <taxon>Pseudomonadati</taxon>
        <taxon>Bacteroidota</taxon>
        <taxon>Bacteroidia</taxon>
        <taxon>Bacteroidales</taxon>
        <taxon>Prevotellaceae</taxon>
        <taxon>Prevotella</taxon>
    </lineage>
</organism>
<dbReference type="SUPFAM" id="SSF49464">
    <property type="entry name" value="Carboxypeptidase regulatory domain-like"/>
    <property type="match status" value="1"/>
</dbReference>
<gene>
    <name evidence="12" type="ORF">HMPREF0647_05105</name>
</gene>
<dbReference type="InterPro" id="IPR008969">
    <property type="entry name" value="CarboxyPept-like_regulatory"/>
</dbReference>
<comment type="subcellular location">
    <subcellularLocation>
        <location evidence="1 8">Cell outer membrane</location>
        <topology evidence="1 8">Multi-pass membrane protein</topology>
    </subcellularLocation>
</comment>
<dbReference type="OrthoDB" id="9768177at2"/>
<evidence type="ECO:0000313" key="13">
    <source>
        <dbReference type="Proteomes" id="UP000029525"/>
    </source>
</evidence>
<dbReference type="NCBIfam" id="TIGR04057">
    <property type="entry name" value="SusC_RagA_signa"/>
    <property type="match status" value="1"/>
</dbReference>
<dbReference type="InterPro" id="IPR039426">
    <property type="entry name" value="TonB-dep_rcpt-like"/>
</dbReference>
<dbReference type="InterPro" id="IPR037066">
    <property type="entry name" value="Plug_dom_sf"/>
</dbReference>
<evidence type="ECO:0000256" key="1">
    <source>
        <dbReference type="ARBA" id="ARBA00004571"/>
    </source>
</evidence>
<feature type="domain" description="TonB-dependent receptor plug" evidence="11">
    <location>
        <begin position="129"/>
        <end position="252"/>
    </location>
</feature>
<comment type="caution">
    <text evidence="12">The sequence shown here is derived from an EMBL/GenBank/DDBJ whole genome shotgun (WGS) entry which is preliminary data.</text>
</comment>
<dbReference type="NCBIfam" id="TIGR04056">
    <property type="entry name" value="OMP_RagA_SusC"/>
    <property type="match status" value="1"/>
</dbReference>
<evidence type="ECO:0000256" key="2">
    <source>
        <dbReference type="ARBA" id="ARBA00022448"/>
    </source>
</evidence>
<dbReference type="InterPro" id="IPR036942">
    <property type="entry name" value="Beta-barrel_TonB_sf"/>
</dbReference>
<evidence type="ECO:0000256" key="7">
    <source>
        <dbReference type="ARBA" id="ARBA00023237"/>
    </source>
</evidence>
<sequence length="1111" mass="123554">MISTKKYARRTNPFLPLRMVMVFAMTFFATVVLAQDLVVKGTVVDAKSGEPIIGATVMIEGQKEATITNIDGMYTIKASNNDKLVFNYIGYDKQIVPVNGKTTLNIKMSENVTNLTEVVVTALGIKKDMRKVGYAVSTVNASDLTKTASPTLGTALYGKAAGVNVKTAPGGSGAISINVRGLSSITGSNQPLIVLDGVPIRNGEANNQDYWGSQRVNSNGLAQINPEDIESMSILKGAAATAQYGSEGANGVVMITTKTGKGAKGLGVDFNASWTGNFVAYMPEYQTKYGPGLTTQSRASKKLDPYGWYTRNDRTGKPQRSLYGTIQYWGPEYDGSDVLSYNGMRKYSPVNAKPWNDVFRTGFDQQYNIALTNANDKGNMRFSYTYYNSKPNQYNSNLDKHTFNLTGSYNVLSNVRLDYAVNYMTEHIKNRPYRMFRLLCNFGGMFGAFDDINWIREHSVTSAGYRNRVWSANDHENPAEGFEYGIPSGALVDDFFWNIFGKTQIERNNRLIAKVAPTWEIIPGLTLKANLSTDISDNRVQNKNSTETSNGFGKLSGSYSLNTSRYTILYGDVMALYDKMITDKFNLSAYVGWSGRRETYFGQNSWTVDGLTVENWFNLAASKSTPKTSTGESHLLKTAWFGDITLSWDNWAYLEATLRNEKSSSLFTGNNSFWYPSVNASVIISELLKDKRPSWLDYAKARVSYGIVGLAPDVYYATTAFNQNSASGYVYNEQPMNVGNNNLKPETTYEWEFGLEGKFLKNRLGFDFSFYTKDIKDQILSTTVDWASGANTMAMNIGEFNSKGVELAVYGTPLKTKDWQIDLRGNIAFNSNNVKKLAEGVNRLEHKRWDNGAAYLYSEVGGKLGDFYAYAPRFDENGNHIIDSDGFYALTKEPVKVGNAMPKYTGGLGMTVTWKNLFLDCTLDFRSGGSVLNQPYQYMMGAGGLKETMPYRDAENGGQSYYLGGNDGTTVIPATEAPTGKVLYHDGVILEGVTEDGKPNTKMISAQRMYYWTYNWGTGAPTYYEHSIFKNSYVKVREIVVGYNFPKSIIEKFHCTKLQVSAYARNPFYIYKNLPIFDAEATDATSWIEQSWIGGSTATTRSFGLSLRASF</sequence>
<proteinExistence type="inferred from homology"/>
<dbReference type="GO" id="GO:0009279">
    <property type="term" value="C:cell outer membrane"/>
    <property type="evidence" value="ECO:0007669"/>
    <property type="project" value="UniProtKB-SubCell"/>
</dbReference>
<keyword evidence="4 8" id="KW-0812">Transmembrane</keyword>
<dbReference type="InterPro" id="IPR023997">
    <property type="entry name" value="TonB-dep_OMP_SusC/RagA_CS"/>
</dbReference>
<keyword evidence="2 8" id="KW-0813">Transport</keyword>
<evidence type="ECO:0000256" key="9">
    <source>
        <dbReference type="RuleBase" id="RU003357"/>
    </source>
</evidence>
<evidence type="ECO:0000259" key="10">
    <source>
        <dbReference type="Pfam" id="PF00593"/>
    </source>
</evidence>
<dbReference type="InterPro" id="IPR012910">
    <property type="entry name" value="Plug_dom"/>
</dbReference>
<evidence type="ECO:0000313" key="12">
    <source>
        <dbReference type="EMBL" id="KGF44822.1"/>
    </source>
</evidence>
<dbReference type="Pfam" id="PF07715">
    <property type="entry name" value="Plug"/>
    <property type="match status" value="1"/>
</dbReference>
<dbReference type="Pfam" id="PF13715">
    <property type="entry name" value="CarbopepD_reg_2"/>
    <property type="match status" value="1"/>
</dbReference>
<evidence type="ECO:0000256" key="8">
    <source>
        <dbReference type="PROSITE-ProRule" id="PRU01360"/>
    </source>
</evidence>
<evidence type="ECO:0000256" key="4">
    <source>
        <dbReference type="ARBA" id="ARBA00022692"/>
    </source>
</evidence>
<name>A0A096BQ96_9BACT</name>
<dbReference type="AlphaFoldDB" id="A0A096BQ96"/>
<dbReference type="Gene3D" id="2.60.40.1120">
    <property type="entry name" value="Carboxypeptidase-like, regulatory domain"/>
    <property type="match status" value="1"/>
</dbReference>
<evidence type="ECO:0000259" key="11">
    <source>
        <dbReference type="Pfam" id="PF07715"/>
    </source>
</evidence>
<reference evidence="12 13" key="1">
    <citation type="submission" date="2014-07" db="EMBL/GenBank/DDBJ databases">
        <authorList>
            <person name="McCorrison J."/>
            <person name="Sanka R."/>
            <person name="Torralba M."/>
            <person name="Gillis M."/>
            <person name="Haft D.H."/>
            <person name="Methe B."/>
            <person name="Sutton G."/>
            <person name="Nelson K.E."/>
        </authorList>
    </citation>
    <scope>NUCLEOTIDE SEQUENCE [LARGE SCALE GENOMIC DNA]</scope>
    <source>
        <strain evidence="12 13">DNF00320</strain>
    </source>
</reference>
<dbReference type="SUPFAM" id="SSF56935">
    <property type="entry name" value="Porins"/>
    <property type="match status" value="1"/>
</dbReference>
<dbReference type="RefSeq" id="WP_036866798.1">
    <property type="nucleotide sequence ID" value="NZ_JRNQ01000026.1"/>
</dbReference>
<dbReference type="Gene3D" id="2.170.130.10">
    <property type="entry name" value="TonB-dependent receptor, plug domain"/>
    <property type="match status" value="1"/>
</dbReference>
<dbReference type="Gene3D" id="2.40.170.20">
    <property type="entry name" value="TonB-dependent receptor, beta-barrel domain"/>
    <property type="match status" value="1"/>
</dbReference>
<keyword evidence="6 8" id="KW-0472">Membrane</keyword>
<evidence type="ECO:0000256" key="5">
    <source>
        <dbReference type="ARBA" id="ARBA00023077"/>
    </source>
</evidence>
<evidence type="ECO:0000256" key="3">
    <source>
        <dbReference type="ARBA" id="ARBA00022452"/>
    </source>
</evidence>
<comment type="similarity">
    <text evidence="8 9">Belongs to the TonB-dependent receptor family.</text>
</comment>
<keyword evidence="7 8" id="KW-0998">Cell outer membrane</keyword>
<dbReference type="PROSITE" id="PS52016">
    <property type="entry name" value="TONB_DEPENDENT_REC_3"/>
    <property type="match status" value="1"/>
</dbReference>
<dbReference type="InterPro" id="IPR000531">
    <property type="entry name" value="Beta-barrel_TonB"/>
</dbReference>
<dbReference type="Proteomes" id="UP000029525">
    <property type="component" value="Unassembled WGS sequence"/>
</dbReference>
<protein>
    <submittedName>
        <fullName evidence="12">Membrane protein</fullName>
    </submittedName>
</protein>
<dbReference type="EMBL" id="JRNQ01000026">
    <property type="protein sequence ID" value="KGF44822.1"/>
    <property type="molecule type" value="Genomic_DNA"/>
</dbReference>
<accession>A0A096BQ96</accession>
<dbReference type="InterPro" id="IPR023996">
    <property type="entry name" value="TonB-dep_OMP_SusC/RagA"/>
</dbReference>
<keyword evidence="5 9" id="KW-0798">TonB box</keyword>
<feature type="domain" description="TonB-dependent receptor-like beta-barrel" evidence="10">
    <location>
        <begin position="453"/>
        <end position="914"/>
    </location>
</feature>
<dbReference type="FunFam" id="2.60.40.1120:FF:000003">
    <property type="entry name" value="Outer membrane protein Omp121"/>
    <property type="match status" value="1"/>
</dbReference>
<evidence type="ECO:0000256" key="6">
    <source>
        <dbReference type="ARBA" id="ARBA00023136"/>
    </source>
</evidence>